<feature type="transmembrane region" description="Helical" evidence="6">
    <location>
        <begin position="47"/>
        <end position="68"/>
    </location>
</feature>
<feature type="transmembrane region" description="Helical" evidence="6">
    <location>
        <begin position="319"/>
        <end position="339"/>
    </location>
</feature>
<feature type="transmembrane region" description="Helical" evidence="6">
    <location>
        <begin position="379"/>
        <end position="399"/>
    </location>
</feature>
<keyword evidence="4 6" id="KW-1133">Transmembrane helix</keyword>
<keyword evidence="3 6" id="KW-0812">Transmembrane</keyword>
<evidence type="ECO:0000256" key="1">
    <source>
        <dbReference type="ARBA" id="ARBA00004651"/>
    </source>
</evidence>
<evidence type="ECO:0000256" key="6">
    <source>
        <dbReference type="SAM" id="Phobius"/>
    </source>
</evidence>
<sequence>MSSEAPSARLPAQFYAFQSGIVLGYFALRLGSFAAAWWCLESTRDPLQLAAILALATGFDLVVGPLAAPLGDRFGGRLVQVTFVAQIVCFALLALAARGSFDAIVLAALLIPAQFLDAARDPVADAALPQLVGNASLTDGVRIRRALGTASRILGPAVGGAVTALLGASATFVLAVVALVAGALLCATTRLPGAAAAMSAGTATLGTWWRDTLEGLRSLLAIRTELAIAIGSAFLTAAVACFVAIAVPQLALQTQGAWVAGVVDAALGAGVAVAALFAVKPLNARFGAWRTVLGGLAAVPLAFALMAIAPLAVWLMVPAAAAIGFALVLVGTNLSALRLGATPEAWRTRIVANATFVSSLLVPLGNLGAGWLAERSEPALLLAGFAACTLVPLLAIPAAPHLRALLNAGESGQRAAYLSLFPAAFRGAGPRPSV</sequence>
<evidence type="ECO:0000313" key="8">
    <source>
        <dbReference type="Proteomes" id="UP000737171"/>
    </source>
</evidence>
<protein>
    <recommendedName>
        <fullName evidence="9">MFS transporter</fullName>
    </recommendedName>
</protein>
<dbReference type="EMBL" id="JABRWJ010000002">
    <property type="protein sequence ID" value="NRF66932.1"/>
    <property type="molecule type" value="Genomic_DNA"/>
</dbReference>
<comment type="subcellular location">
    <subcellularLocation>
        <location evidence="1">Cell membrane</location>
        <topology evidence="1">Multi-pass membrane protein</topology>
    </subcellularLocation>
</comment>
<dbReference type="SUPFAM" id="SSF103473">
    <property type="entry name" value="MFS general substrate transporter"/>
    <property type="match status" value="1"/>
</dbReference>
<evidence type="ECO:0000256" key="4">
    <source>
        <dbReference type="ARBA" id="ARBA00022989"/>
    </source>
</evidence>
<evidence type="ECO:0008006" key="9">
    <source>
        <dbReference type="Google" id="ProtNLM"/>
    </source>
</evidence>
<evidence type="ECO:0000256" key="2">
    <source>
        <dbReference type="ARBA" id="ARBA00022475"/>
    </source>
</evidence>
<feature type="transmembrane region" description="Helical" evidence="6">
    <location>
        <begin position="230"/>
        <end position="251"/>
    </location>
</feature>
<accession>A0ABX2EE87</accession>
<keyword evidence="5 6" id="KW-0472">Membrane</keyword>
<feature type="transmembrane region" description="Helical" evidence="6">
    <location>
        <begin position="74"/>
        <end position="96"/>
    </location>
</feature>
<organism evidence="7 8">
    <name type="scientific">Pseudaquabacterium terrae</name>
    <dbReference type="NCBI Taxonomy" id="2732868"/>
    <lineage>
        <taxon>Bacteria</taxon>
        <taxon>Pseudomonadati</taxon>
        <taxon>Pseudomonadota</taxon>
        <taxon>Betaproteobacteria</taxon>
        <taxon>Burkholderiales</taxon>
        <taxon>Sphaerotilaceae</taxon>
        <taxon>Pseudaquabacterium</taxon>
    </lineage>
</organism>
<name>A0ABX2EE87_9BURK</name>
<feature type="transmembrane region" description="Helical" evidence="6">
    <location>
        <begin position="20"/>
        <end position="40"/>
    </location>
</feature>
<keyword evidence="8" id="KW-1185">Reference proteome</keyword>
<feature type="transmembrane region" description="Helical" evidence="6">
    <location>
        <begin position="257"/>
        <end position="279"/>
    </location>
</feature>
<evidence type="ECO:0000256" key="5">
    <source>
        <dbReference type="ARBA" id="ARBA00023136"/>
    </source>
</evidence>
<gene>
    <name evidence="7" type="ORF">HLB44_08050</name>
</gene>
<dbReference type="PANTHER" id="PTHR23513">
    <property type="entry name" value="INTEGRAL MEMBRANE EFFLUX PROTEIN-RELATED"/>
    <property type="match status" value="1"/>
</dbReference>
<feature type="transmembrane region" description="Helical" evidence="6">
    <location>
        <begin position="351"/>
        <end position="373"/>
    </location>
</feature>
<dbReference type="RefSeq" id="WP_173122026.1">
    <property type="nucleotide sequence ID" value="NZ_JABRWJ010000002.1"/>
</dbReference>
<evidence type="ECO:0000256" key="3">
    <source>
        <dbReference type="ARBA" id="ARBA00022692"/>
    </source>
</evidence>
<feature type="transmembrane region" description="Helical" evidence="6">
    <location>
        <begin position="153"/>
        <end position="185"/>
    </location>
</feature>
<comment type="caution">
    <text evidence="7">The sequence shown here is derived from an EMBL/GenBank/DDBJ whole genome shotgun (WGS) entry which is preliminary data.</text>
</comment>
<dbReference type="InterPro" id="IPR036259">
    <property type="entry name" value="MFS_trans_sf"/>
</dbReference>
<proteinExistence type="predicted"/>
<dbReference type="PANTHER" id="PTHR23513:SF11">
    <property type="entry name" value="STAPHYLOFERRIN A TRANSPORTER"/>
    <property type="match status" value="1"/>
</dbReference>
<feature type="transmembrane region" description="Helical" evidence="6">
    <location>
        <begin position="191"/>
        <end position="209"/>
    </location>
</feature>
<keyword evidence="2" id="KW-1003">Cell membrane</keyword>
<dbReference type="Gene3D" id="1.20.1250.20">
    <property type="entry name" value="MFS general substrate transporter like domains"/>
    <property type="match status" value="1"/>
</dbReference>
<feature type="transmembrane region" description="Helical" evidence="6">
    <location>
        <begin position="291"/>
        <end position="313"/>
    </location>
</feature>
<evidence type="ECO:0000313" key="7">
    <source>
        <dbReference type="EMBL" id="NRF66932.1"/>
    </source>
</evidence>
<dbReference type="Proteomes" id="UP000737171">
    <property type="component" value="Unassembled WGS sequence"/>
</dbReference>
<reference evidence="7 8" key="1">
    <citation type="submission" date="2020-05" db="EMBL/GenBank/DDBJ databases">
        <title>Aquincola sp. isolate from soil.</title>
        <authorList>
            <person name="Han J."/>
            <person name="Kim D.-U."/>
        </authorList>
    </citation>
    <scope>NUCLEOTIDE SEQUENCE [LARGE SCALE GENOMIC DNA]</scope>
    <source>
        <strain evidence="7 8">S2</strain>
    </source>
</reference>